<dbReference type="PROSITE" id="PS50832">
    <property type="entry name" value="S1_IF1_TYPE"/>
    <property type="match status" value="2"/>
</dbReference>
<feature type="region of interest" description="Disordered" evidence="8">
    <location>
        <begin position="1"/>
        <end position="25"/>
    </location>
</feature>
<dbReference type="CTD" id="20320142"/>
<reference evidence="10 11" key="1">
    <citation type="submission" date="2013-11" db="EMBL/GenBank/DDBJ databases">
        <title>Opisthorchis viverrini - life in the bile duct.</title>
        <authorList>
            <person name="Young N.D."/>
            <person name="Nagarajan N."/>
            <person name="Lin S.J."/>
            <person name="Korhonen P.K."/>
            <person name="Jex A.R."/>
            <person name="Hall R.S."/>
            <person name="Safavi-Hemami H."/>
            <person name="Kaewkong W."/>
            <person name="Bertrand D."/>
            <person name="Gao S."/>
            <person name="Seet Q."/>
            <person name="Wongkham S."/>
            <person name="Teh B.T."/>
            <person name="Wongkham C."/>
            <person name="Intapan P.M."/>
            <person name="Maleewong W."/>
            <person name="Yang X."/>
            <person name="Hu M."/>
            <person name="Wang Z."/>
            <person name="Hofmann A."/>
            <person name="Sternberg P.W."/>
            <person name="Tan P."/>
            <person name="Wang J."/>
            <person name="Gasser R.B."/>
        </authorList>
    </citation>
    <scope>NUCLEOTIDE SEQUENCE [LARGE SCALE GENOMIC DNA]</scope>
</reference>
<dbReference type="RefSeq" id="XP_009169371.1">
    <property type="nucleotide sequence ID" value="XM_009171107.1"/>
</dbReference>
<dbReference type="STRING" id="6198.A0A074ZMA7"/>
<dbReference type="InterPro" id="IPR006196">
    <property type="entry name" value="RNA-binding_domain_S1_IF1"/>
</dbReference>
<gene>
    <name evidence="10" type="ORF">T265_05960</name>
</gene>
<dbReference type="GO" id="GO:0003743">
    <property type="term" value="F:translation initiation factor activity"/>
    <property type="evidence" value="ECO:0007669"/>
    <property type="project" value="UniProtKB-UniRule"/>
</dbReference>
<feature type="compositionally biased region" description="Basic and acidic residues" evidence="8">
    <location>
        <begin position="16"/>
        <end position="25"/>
    </location>
</feature>
<protein>
    <recommendedName>
        <fullName evidence="4">Eukaryotic translation initiation factor 4C</fullName>
    </recommendedName>
</protein>
<dbReference type="Gene3D" id="2.40.50.140">
    <property type="entry name" value="Nucleic acid-binding proteins"/>
    <property type="match status" value="2"/>
</dbReference>
<feature type="region of interest" description="Disordered" evidence="8">
    <location>
        <begin position="381"/>
        <end position="436"/>
    </location>
</feature>
<dbReference type="PROSITE" id="PS01262">
    <property type="entry name" value="IF1A"/>
    <property type="match status" value="1"/>
</dbReference>
<keyword evidence="11" id="KW-1185">Reference proteome</keyword>
<comment type="function">
    <text evidence="5">Component of the 43S pre-initiation complex (43S PIC), which binds to the mRNA cap-proximal region, scans mRNA 5'-untranslated region, and locates the initiation codon. This protein enhances formation of the cap-proximal complex. Together with EIF1, facilitates scanning, start codon recognition, promotion of the assembly of 48S complex at the initiation codon (43S PIC becomes 48S PIC after the start codon is reached), and dissociation of aberrant complexes. After start codon location, together with EIF5B orients the initiator methionine-tRNA in a conformation that allows 60S ribosomal subunit joining to form the 80S initiation complex. Is released after 80S initiation complex formation, just after GTP hydrolysis by EIF5B, and before release of EIF5B. Its globular part is located in the A site of the 40S ribosomal subunit. Its interaction with EIF5 during scanning contribute to the maintenance of EIF1 within the open 43S PIC. In contrast to yeast orthologs, does not bind EIF1.</text>
</comment>
<dbReference type="SMART" id="SM00652">
    <property type="entry name" value="eIF1a"/>
    <property type="match status" value="2"/>
</dbReference>
<evidence type="ECO:0000256" key="4">
    <source>
        <dbReference type="ARBA" id="ARBA00032507"/>
    </source>
</evidence>
<dbReference type="InterPro" id="IPR018104">
    <property type="entry name" value="TIF_eIF-1A_CS"/>
</dbReference>
<evidence type="ECO:0000256" key="8">
    <source>
        <dbReference type="SAM" id="MobiDB-lite"/>
    </source>
</evidence>
<dbReference type="GeneID" id="20320142"/>
<evidence type="ECO:0000256" key="2">
    <source>
        <dbReference type="ARBA" id="ARBA00022540"/>
    </source>
</evidence>
<evidence type="ECO:0000313" key="11">
    <source>
        <dbReference type="Proteomes" id="UP000054324"/>
    </source>
</evidence>
<comment type="similarity">
    <text evidence="1">Belongs to the eIF-1A family.</text>
</comment>
<dbReference type="Proteomes" id="UP000054324">
    <property type="component" value="Unassembled WGS sequence"/>
</dbReference>
<dbReference type="OrthoDB" id="274995at2759"/>
<evidence type="ECO:0000313" key="10">
    <source>
        <dbReference type="EMBL" id="KER26907.1"/>
    </source>
</evidence>
<dbReference type="GO" id="GO:0003723">
    <property type="term" value="F:RNA binding"/>
    <property type="evidence" value="ECO:0007669"/>
    <property type="project" value="InterPro"/>
</dbReference>
<dbReference type="InterPro" id="IPR012340">
    <property type="entry name" value="NA-bd_OB-fold"/>
</dbReference>
<name>A0A074ZMA7_OPIVI</name>
<feature type="compositionally biased region" description="Basic residues" evidence="8">
    <location>
        <begin position="1"/>
        <end position="15"/>
    </location>
</feature>
<dbReference type="InterPro" id="IPR001253">
    <property type="entry name" value="TIF_eIF-1A"/>
</dbReference>
<dbReference type="AlphaFoldDB" id="A0A074ZMA7"/>
<keyword evidence="2 7" id="KW-0396">Initiation factor</keyword>
<evidence type="ECO:0000256" key="7">
    <source>
        <dbReference type="PROSITE-ProRule" id="PRU00181"/>
    </source>
</evidence>
<proteinExistence type="inferred from homology"/>
<feature type="domain" description="S1-like" evidence="9">
    <location>
        <begin position="316"/>
        <end position="347"/>
    </location>
</feature>
<comment type="subunit">
    <text evidence="6">Component of the 43S pre-initiation complex (43S PIC), which is composed of the 40S ribosomal subunit, EIF1, eIF1A (EIF1AX), eIF3 complex, EIF5 and eIF2-GTP-initiator tRNA complex (eIF2 ternary complex). Interacts with EIF5; this interaction contributes to the maintenance of EIF1 within the open 43S PIC. Interacts through its C-terminal domain (CTD) with the CTD of EIF5B; from the location of the start codon by the 43S complex until the formation of the 80S complex.</text>
</comment>
<sequence>MPKNKGKGGKNRRRGKNENESQKRELIYKEAGQEYAKVERLLGNGRLEAYCFDGVKRLCHIRGKLRKKRELQPCASTLLLLLAPFKNTQNAHTRDYQNQLLERLAEGLFAVQPNQPRPNIASLIGACHAGDLVTDSSWSQTHLHLTYHPSPGETEFPCRSRSLVDSKVRRNGRCKDCWKYLKAVSIGPFDCSWEPLVSEIIRDQKGSPICSKAERLDRWARYFDQRFSWPPATSHPESWPSTERWAIDMGPPPTSELSECISLPKCHRAAGSDDLPSALFRDGGGPFSPSPSSLVGSIWVKATVSDNWGESIIVPISKKVWISNGDIILVGLRDYQDKKADVIMKYLNDEARTLKSLGEIPDTVKLEENNDIEFDANAALFEEDGEDDASGSDEDEEDDSNDEDEDSDDSDDVAKNIHRYRSDYGTGKDMRNNRRR</sequence>
<evidence type="ECO:0000256" key="1">
    <source>
        <dbReference type="ARBA" id="ARBA00007392"/>
    </source>
</evidence>
<evidence type="ECO:0000259" key="9">
    <source>
        <dbReference type="PROSITE" id="PS50832"/>
    </source>
</evidence>
<accession>A0A074ZMA7</accession>
<organism evidence="10 11">
    <name type="scientific">Opisthorchis viverrini</name>
    <name type="common">Southeast Asian liver fluke</name>
    <dbReference type="NCBI Taxonomy" id="6198"/>
    <lineage>
        <taxon>Eukaryota</taxon>
        <taxon>Metazoa</taxon>
        <taxon>Spiralia</taxon>
        <taxon>Lophotrochozoa</taxon>
        <taxon>Platyhelminthes</taxon>
        <taxon>Trematoda</taxon>
        <taxon>Digenea</taxon>
        <taxon>Opisthorchiida</taxon>
        <taxon>Opisthorchiata</taxon>
        <taxon>Opisthorchiidae</taxon>
        <taxon>Opisthorchis</taxon>
    </lineage>
</organism>
<evidence type="ECO:0000256" key="5">
    <source>
        <dbReference type="ARBA" id="ARBA00045454"/>
    </source>
</evidence>
<dbReference type="EMBL" id="KL596736">
    <property type="protein sequence ID" value="KER26907.1"/>
    <property type="molecule type" value="Genomic_DNA"/>
</dbReference>
<dbReference type="Pfam" id="PF01176">
    <property type="entry name" value="eIF-1a"/>
    <property type="match status" value="1"/>
</dbReference>
<keyword evidence="3 7" id="KW-0648">Protein biosynthesis</keyword>
<dbReference type="PANTHER" id="PTHR21668">
    <property type="entry name" value="EIF-1A"/>
    <property type="match status" value="1"/>
</dbReference>
<dbReference type="SUPFAM" id="SSF50249">
    <property type="entry name" value="Nucleic acid-binding proteins"/>
    <property type="match status" value="2"/>
</dbReference>
<feature type="compositionally biased region" description="Acidic residues" evidence="8">
    <location>
        <begin position="381"/>
        <end position="411"/>
    </location>
</feature>
<feature type="compositionally biased region" description="Basic and acidic residues" evidence="8">
    <location>
        <begin position="412"/>
        <end position="436"/>
    </location>
</feature>
<feature type="domain" description="S1-like" evidence="9">
    <location>
        <begin position="22"/>
        <end position="105"/>
    </location>
</feature>
<evidence type="ECO:0000256" key="6">
    <source>
        <dbReference type="ARBA" id="ARBA00047113"/>
    </source>
</evidence>
<evidence type="ECO:0000256" key="3">
    <source>
        <dbReference type="ARBA" id="ARBA00022917"/>
    </source>
</evidence>
<dbReference type="KEGG" id="ovi:T265_05960"/>